<gene>
    <name evidence="1" type="ORF">K504DRAFT_502471</name>
</gene>
<reference evidence="1" key="1">
    <citation type="journal article" date="2020" name="Stud. Mycol.">
        <title>101 Dothideomycetes genomes: a test case for predicting lifestyles and emergence of pathogens.</title>
        <authorList>
            <person name="Haridas S."/>
            <person name="Albert R."/>
            <person name="Binder M."/>
            <person name="Bloem J."/>
            <person name="Labutti K."/>
            <person name="Salamov A."/>
            <person name="Andreopoulos B."/>
            <person name="Baker S."/>
            <person name="Barry K."/>
            <person name="Bills G."/>
            <person name="Bluhm B."/>
            <person name="Cannon C."/>
            <person name="Castanera R."/>
            <person name="Culley D."/>
            <person name="Daum C."/>
            <person name="Ezra D."/>
            <person name="Gonzalez J."/>
            <person name="Henrissat B."/>
            <person name="Kuo A."/>
            <person name="Liang C."/>
            <person name="Lipzen A."/>
            <person name="Lutzoni F."/>
            <person name="Magnuson J."/>
            <person name="Mondo S."/>
            <person name="Nolan M."/>
            <person name="Ohm R."/>
            <person name="Pangilinan J."/>
            <person name="Park H.-J."/>
            <person name="Ramirez L."/>
            <person name="Alfaro M."/>
            <person name="Sun H."/>
            <person name="Tritt A."/>
            <person name="Yoshinaga Y."/>
            <person name="Zwiers L.-H."/>
            <person name="Turgeon B."/>
            <person name="Goodwin S."/>
            <person name="Spatafora J."/>
            <person name="Crous P."/>
            <person name="Grigoriev I."/>
        </authorList>
    </citation>
    <scope>NUCLEOTIDE SEQUENCE</scope>
    <source>
        <strain evidence="1">CBS 279.74</strain>
    </source>
</reference>
<dbReference type="Proteomes" id="UP000799428">
    <property type="component" value="Unassembled WGS sequence"/>
</dbReference>
<dbReference type="EMBL" id="MU005770">
    <property type="protein sequence ID" value="KAF2709757.1"/>
    <property type="molecule type" value="Genomic_DNA"/>
</dbReference>
<sequence>MTSGCVWLSQVHRVFGANLTEPALTCKSLATCRRPFLKRPATLATATSCKDLYVCGEPTPKSEISSAESMFHSYHSRCLLPKQRWELPSSASERDGNPQNPASFKNWSWQSGNHNGTYVGDVPFSFAGIFSPTSYFGFFRDTTPSCAIGTLRKRPGNELYL</sequence>
<dbReference type="AlphaFoldDB" id="A0A6G1KBL9"/>
<protein>
    <submittedName>
        <fullName evidence="1">Uncharacterized protein</fullName>
    </submittedName>
</protein>
<accession>A0A6G1KBL9</accession>
<organism evidence="1 2">
    <name type="scientific">Pleomassaria siparia CBS 279.74</name>
    <dbReference type="NCBI Taxonomy" id="1314801"/>
    <lineage>
        <taxon>Eukaryota</taxon>
        <taxon>Fungi</taxon>
        <taxon>Dikarya</taxon>
        <taxon>Ascomycota</taxon>
        <taxon>Pezizomycotina</taxon>
        <taxon>Dothideomycetes</taxon>
        <taxon>Pleosporomycetidae</taxon>
        <taxon>Pleosporales</taxon>
        <taxon>Pleomassariaceae</taxon>
        <taxon>Pleomassaria</taxon>
    </lineage>
</organism>
<proteinExistence type="predicted"/>
<evidence type="ECO:0000313" key="1">
    <source>
        <dbReference type="EMBL" id="KAF2709757.1"/>
    </source>
</evidence>
<keyword evidence="2" id="KW-1185">Reference proteome</keyword>
<evidence type="ECO:0000313" key="2">
    <source>
        <dbReference type="Proteomes" id="UP000799428"/>
    </source>
</evidence>
<name>A0A6G1KBL9_9PLEO</name>